<dbReference type="InterPro" id="IPR039537">
    <property type="entry name" value="Retrotran_Ty1/copia-like"/>
</dbReference>
<dbReference type="Proteomes" id="UP000075243">
    <property type="component" value="Chromosome 8"/>
</dbReference>
<organism evidence="5 6">
    <name type="scientific">Cajanus cajan</name>
    <name type="common">Pigeon pea</name>
    <name type="synonym">Cajanus indicus</name>
    <dbReference type="NCBI Taxonomy" id="3821"/>
    <lineage>
        <taxon>Eukaryota</taxon>
        <taxon>Viridiplantae</taxon>
        <taxon>Streptophyta</taxon>
        <taxon>Embryophyta</taxon>
        <taxon>Tracheophyta</taxon>
        <taxon>Spermatophyta</taxon>
        <taxon>Magnoliopsida</taxon>
        <taxon>eudicotyledons</taxon>
        <taxon>Gunneridae</taxon>
        <taxon>Pentapetalae</taxon>
        <taxon>rosids</taxon>
        <taxon>fabids</taxon>
        <taxon>Fabales</taxon>
        <taxon>Fabaceae</taxon>
        <taxon>Papilionoideae</taxon>
        <taxon>50 kb inversion clade</taxon>
        <taxon>NPAAA clade</taxon>
        <taxon>indigoferoid/millettioid clade</taxon>
        <taxon>Phaseoleae</taxon>
        <taxon>Cajanus</taxon>
    </lineage>
</organism>
<evidence type="ECO:0000259" key="4">
    <source>
        <dbReference type="PROSITE" id="PS50994"/>
    </source>
</evidence>
<dbReference type="Pfam" id="PF00665">
    <property type="entry name" value="rve"/>
    <property type="match status" value="1"/>
</dbReference>
<dbReference type="PROSITE" id="PS50994">
    <property type="entry name" value="INTEGRASE"/>
    <property type="match status" value="1"/>
</dbReference>
<reference evidence="5 6" key="1">
    <citation type="journal article" date="2012" name="Nat. Biotechnol.">
        <title>Draft genome sequence of pigeonpea (Cajanus cajan), an orphan legume crop of resource-poor farmers.</title>
        <authorList>
            <person name="Varshney R.K."/>
            <person name="Chen W."/>
            <person name="Li Y."/>
            <person name="Bharti A.K."/>
            <person name="Saxena R.K."/>
            <person name="Schlueter J.A."/>
            <person name="Donoghue M.T."/>
            <person name="Azam S."/>
            <person name="Fan G."/>
            <person name="Whaley A.M."/>
            <person name="Farmer A.D."/>
            <person name="Sheridan J."/>
            <person name="Iwata A."/>
            <person name="Tuteja R."/>
            <person name="Penmetsa R.V."/>
            <person name="Wu W."/>
            <person name="Upadhyaya H.D."/>
            <person name="Yang S.P."/>
            <person name="Shah T."/>
            <person name="Saxena K.B."/>
            <person name="Michael T."/>
            <person name="McCombie W.R."/>
            <person name="Yang B."/>
            <person name="Zhang G."/>
            <person name="Yang H."/>
            <person name="Wang J."/>
            <person name="Spillane C."/>
            <person name="Cook D.R."/>
            <person name="May G.D."/>
            <person name="Xu X."/>
            <person name="Jackson S.A."/>
        </authorList>
    </citation>
    <scope>NUCLEOTIDE SEQUENCE [LARGE SCALE GENOMIC DNA]</scope>
    <source>
        <strain evidence="6">cv. Asha</strain>
    </source>
</reference>
<proteinExistence type="predicted"/>
<dbReference type="Gramene" id="C.cajan_16433.t">
    <property type="protein sequence ID" value="C.cajan_16433.t"/>
    <property type="gene ID" value="C.cajan_16433"/>
</dbReference>
<dbReference type="SUPFAM" id="SSF56672">
    <property type="entry name" value="DNA/RNA polymerases"/>
    <property type="match status" value="1"/>
</dbReference>
<feature type="compositionally biased region" description="Low complexity" evidence="3">
    <location>
        <begin position="380"/>
        <end position="392"/>
    </location>
</feature>
<evidence type="ECO:0000313" key="5">
    <source>
        <dbReference type="EMBL" id="KYP62383.1"/>
    </source>
</evidence>
<sequence>MEFQKGSTIVMKGIKRGNLYVLQGTTCVNAVSVFVASKSDKDIPDSTQLWHMRLGHMSERGMMTLQKQKLLGNQKLNELKFCEHCVFGKQHRIKFPKVVHTTKGTLDYIHADCWGPSRVLSLGGGRYFLSIIDDYSRMTWIYIISHKNQAFRYFKEWKALMENQTGKKIKRFRTNNGLEFCSAEFNTFCKDKGIVRQLTVRNTPQQNGVAERMNKTLLERTRCLLSNAEGVTFWGEAVNTTCFLINRTPSTAISLKTPIEIWTGKPTNYSNLRVFGCNAYYHVNEGKLLPRSRKCLFMGYGDGVKGYRIWSPSEKKVILSRDVIFDESHLFHPKLEVPITATHNSHPPQVGKVESISEKTEDKDLLDKFSEASQEEEQSENSSANESHQNAEPDSIQLNPGISQKPKRVIKPPERYGFEDMATYALHAAEEIDSDEPTTYKEAISHPEAEKWILAMREEMESLYKNQTWKLVELPKGRHVVGCKWIYKKKSIFSEKEEIRYKARLVAKGFSQKEGVDFNEIFSPVVRHTSIRVLLAIVANQDMELEQLDVKTAFLHGRLEENILMKQPEGFEVQGKEGYVCQLQRSLYGLKQSPR</sequence>
<dbReference type="InterPro" id="IPR013103">
    <property type="entry name" value="RVT_2"/>
</dbReference>
<dbReference type="EMBL" id="CM003610">
    <property type="protein sequence ID" value="KYP62383.1"/>
    <property type="molecule type" value="Genomic_DNA"/>
</dbReference>
<dbReference type="PANTHER" id="PTHR42648:SF28">
    <property type="entry name" value="TRANSPOSON-ENCODED PROTEIN WITH RIBONUCLEASE H-LIKE AND RETROVIRUS ZINC FINGER-LIKE DOMAINS"/>
    <property type="match status" value="1"/>
</dbReference>
<gene>
    <name evidence="5" type="ORF">KK1_016915</name>
</gene>
<accession>A0A151T5R0</accession>
<protein>
    <submittedName>
        <fullName evidence="5">Retrovirus-related Pol polyprotein from transposon TNT 1-94</fullName>
    </submittedName>
</protein>
<feature type="domain" description="Integrase catalytic" evidence="4">
    <location>
        <begin position="92"/>
        <end position="266"/>
    </location>
</feature>
<dbReference type="InterPro" id="IPR057670">
    <property type="entry name" value="SH3_retrovirus"/>
</dbReference>
<dbReference type="GO" id="GO:0016787">
    <property type="term" value="F:hydrolase activity"/>
    <property type="evidence" value="ECO:0007669"/>
    <property type="project" value="UniProtKB-KW"/>
</dbReference>
<dbReference type="Pfam" id="PF07727">
    <property type="entry name" value="RVT_2"/>
    <property type="match status" value="1"/>
</dbReference>
<dbReference type="InterPro" id="IPR025724">
    <property type="entry name" value="GAG-pre-integrase_dom"/>
</dbReference>
<keyword evidence="1" id="KW-0479">Metal-binding</keyword>
<evidence type="ECO:0000256" key="3">
    <source>
        <dbReference type="SAM" id="MobiDB-lite"/>
    </source>
</evidence>
<dbReference type="InterPro" id="IPR012337">
    <property type="entry name" value="RNaseH-like_sf"/>
</dbReference>
<dbReference type="Gene3D" id="3.30.420.10">
    <property type="entry name" value="Ribonuclease H-like superfamily/Ribonuclease H"/>
    <property type="match status" value="1"/>
</dbReference>
<dbReference type="GO" id="GO:0003676">
    <property type="term" value="F:nucleic acid binding"/>
    <property type="evidence" value="ECO:0007669"/>
    <property type="project" value="InterPro"/>
</dbReference>
<name>A0A151T5R0_CAJCA</name>
<dbReference type="Pfam" id="PF13976">
    <property type="entry name" value="gag_pre-integrs"/>
    <property type="match status" value="1"/>
</dbReference>
<dbReference type="InterPro" id="IPR043502">
    <property type="entry name" value="DNA/RNA_pol_sf"/>
</dbReference>
<dbReference type="InterPro" id="IPR001584">
    <property type="entry name" value="Integrase_cat-core"/>
</dbReference>
<dbReference type="GO" id="GO:0046872">
    <property type="term" value="F:metal ion binding"/>
    <property type="evidence" value="ECO:0007669"/>
    <property type="project" value="UniProtKB-KW"/>
</dbReference>
<dbReference type="GO" id="GO:0015074">
    <property type="term" value="P:DNA integration"/>
    <property type="evidence" value="ECO:0007669"/>
    <property type="project" value="InterPro"/>
</dbReference>
<evidence type="ECO:0000256" key="2">
    <source>
        <dbReference type="ARBA" id="ARBA00022801"/>
    </source>
</evidence>
<keyword evidence="2" id="KW-0378">Hydrolase</keyword>
<evidence type="ECO:0000256" key="1">
    <source>
        <dbReference type="ARBA" id="ARBA00022723"/>
    </source>
</evidence>
<dbReference type="InterPro" id="IPR036397">
    <property type="entry name" value="RNaseH_sf"/>
</dbReference>
<dbReference type="Pfam" id="PF25597">
    <property type="entry name" value="SH3_retrovirus"/>
    <property type="match status" value="1"/>
</dbReference>
<dbReference type="AlphaFoldDB" id="A0A151T5R0"/>
<feature type="region of interest" description="Disordered" evidence="3">
    <location>
        <begin position="370"/>
        <end position="409"/>
    </location>
</feature>
<dbReference type="PANTHER" id="PTHR42648">
    <property type="entry name" value="TRANSPOSASE, PUTATIVE-RELATED"/>
    <property type="match status" value="1"/>
</dbReference>
<keyword evidence="6" id="KW-1185">Reference proteome</keyword>
<dbReference type="SUPFAM" id="SSF53098">
    <property type="entry name" value="Ribonuclease H-like"/>
    <property type="match status" value="1"/>
</dbReference>
<evidence type="ECO:0000313" key="6">
    <source>
        <dbReference type="Proteomes" id="UP000075243"/>
    </source>
</evidence>